<accession>A0A1R0YAC3</accession>
<protein>
    <submittedName>
        <fullName evidence="1">Uncharacterized protein</fullName>
    </submittedName>
</protein>
<evidence type="ECO:0000313" key="2">
    <source>
        <dbReference type="Proteomes" id="UP000187439"/>
    </source>
</evidence>
<dbReference type="AlphaFoldDB" id="A0A1R0YAC3"/>
<dbReference type="EMBL" id="MPTC01000001">
    <property type="protein sequence ID" value="OMD44299.1"/>
    <property type="molecule type" value="Genomic_DNA"/>
</dbReference>
<dbReference type="OrthoDB" id="2600605at2"/>
<dbReference type="RefSeq" id="WP_076116669.1">
    <property type="nucleotide sequence ID" value="NZ_MPTC01000001.1"/>
</dbReference>
<sequence>MAVTNTQLQADIADLTERVRAIRVEKGLPADPLPRPRSVDIPLSLALIDRLQPFKAIVVKLATILAQGQTARIDTGKLEKYAEYGRLLAYSRGTWSFLHSWGVHGAFSIIERMNSAIDNGQEADFDTNDAMRRIHYAIGYMTKDSGLDNDKYHYYKESGAYPHEEKERLLSDPAALQAAIDEAMTLIPTEEETMNYE</sequence>
<gene>
    <name evidence="1" type="ORF">BSK52_01860</name>
</gene>
<reference evidence="1 2" key="1">
    <citation type="submission" date="2016-10" db="EMBL/GenBank/DDBJ databases">
        <title>Paenibacillus species isolates.</title>
        <authorList>
            <person name="Beno S.M."/>
        </authorList>
    </citation>
    <scope>NUCLEOTIDE SEQUENCE [LARGE SCALE GENOMIC DNA]</scope>
    <source>
        <strain evidence="1 2">FSL H7-0710</strain>
    </source>
</reference>
<name>A0A1R0YAC3_9BACL</name>
<dbReference type="Proteomes" id="UP000187439">
    <property type="component" value="Unassembled WGS sequence"/>
</dbReference>
<evidence type="ECO:0000313" key="1">
    <source>
        <dbReference type="EMBL" id="OMD44299.1"/>
    </source>
</evidence>
<organism evidence="1 2">
    <name type="scientific">Paenibacillus odorifer</name>
    <dbReference type="NCBI Taxonomy" id="189426"/>
    <lineage>
        <taxon>Bacteria</taxon>
        <taxon>Bacillati</taxon>
        <taxon>Bacillota</taxon>
        <taxon>Bacilli</taxon>
        <taxon>Bacillales</taxon>
        <taxon>Paenibacillaceae</taxon>
        <taxon>Paenibacillus</taxon>
    </lineage>
</organism>
<comment type="caution">
    <text evidence="1">The sequence shown here is derived from an EMBL/GenBank/DDBJ whole genome shotgun (WGS) entry which is preliminary data.</text>
</comment>
<proteinExistence type="predicted"/>